<accession>A0A699KFM7</accession>
<dbReference type="AlphaFoldDB" id="A0A699KFM7"/>
<evidence type="ECO:0000313" key="2">
    <source>
        <dbReference type="EMBL" id="GFA88901.1"/>
    </source>
</evidence>
<feature type="transmembrane region" description="Helical" evidence="1">
    <location>
        <begin position="62"/>
        <end position="80"/>
    </location>
</feature>
<dbReference type="Pfam" id="PF02358">
    <property type="entry name" value="Trehalose_PPase"/>
    <property type="match status" value="1"/>
</dbReference>
<dbReference type="EMBL" id="BKCJ010508014">
    <property type="protein sequence ID" value="GFA88901.1"/>
    <property type="molecule type" value="Genomic_DNA"/>
</dbReference>
<gene>
    <name evidence="2" type="ORF">Tci_660873</name>
</gene>
<name>A0A699KFM7_TANCI</name>
<reference evidence="2" key="1">
    <citation type="journal article" date="2019" name="Sci. Rep.">
        <title>Draft genome of Tanacetum cinerariifolium, the natural source of mosquito coil.</title>
        <authorList>
            <person name="Yamashiro T."/>
            <person name="Shiraishi A."/>
            <person name="Satake H."/>
            <person name="Nakayama K."/>
        </authorList>
    </citation>
    <scope>NUCLEOTIDE SEQUENCE</scope>
</reference>
<dbReference type="InterPro" id="IPR003337">
    <property type="entry name" value="Trehalose_PPase"/>
</dbReference>
<dbReference type="GO" id="GO:0005992">
    <property type="term" value="P:trehalose biosynthetic process"/>
    <property type="evidence" value="ECO:0007669"/>
    <property type="project" value="InterPro"/>
</dbReference>
<sequence length="133" mass="15235">MRVALAICLKAPAPHSNTIDPSLPVDTDYSKPVQKVPGPQGVGNYFRRLLWSVDQVHKKKPYVLLIALFSFVLYSLKNFGEFNMWLAAKNGMFLRSPKGTWMTTMPVHSTMEWVDSVKIRMMIENRTGVWHII</sequence>
<keyword evidence="1" id="KW-0812">Transmembrane</keyword>
<keyword evidence="1" id="KW-0472">Membrane</keyword>
<protein>
    <submittedName>
        <fullName evidence="2">Alpha,alpha-trehalose-phosphate synthase [UDP-forming] 1-like</fullName>
    </submittedName>
</protein>
<organism evidence="2">
    <name type="scientific">Tanacetum cinerariifolium</name>
    <name type="common">Dalmatian daisy</name>
    <name type="synonym">Chrysanthemum cinerariifolium</name>
    <dbReference type="NCBI Taxonomy" id="118510"/>
    <lineage>
        <taxon>Eukaryota</taxon>
        <taxon>Viridiplantae</taxon>
        <taxon>Streptophyta</taxon>
        <taxon>Embryophyta</taxon>
        <taxon>Tracheophyta</taxon>
        <taxon>Spermatophyta</taxon>
        <taxon>Magnoliopsida</taxon>
        <taxon>eudicotyledons</taxon>
        <taxon>Gunneridae</taxon>
        <taxon>Pentapetalae</taxon>
        <taxon>asterids</taxon>
        <taxon>campanulids</taxon>
        <taxon>Asterales</taxon>
        <taxon>Asteraceae</taxon>
        <taxon>Asteroideae</taxon>
        <taxon>Anthemideae</taxon>
        <taxon>Anthemidinae</taxon>
        <taxon>Tanacetum</taxon>
    </lineage>
</organism>
<evidence type="ECO:0000256" key="1">
    <source>
        <dbReference type="SAM" id="Phobius"/>
    </source>
</evidence>
<proteinExistence type="predicted"/>
<keyword evidence="1" id="KW-1133">Transmembrane helix</keyword>
<comment type="caution">
    <text evidence="2">The sequence shown here is derived from an EMBL/GenBank/DDBJ whole genome shotgun (WGS) entry which is preliminary data.</text>
</comment>